<protein>
    <submittedName>
        <fullName evidence="5">LacI family transcriptional regulator</fullName>
    </submittedName>
</protein>
<dbReference type="RefSeq" id="WP_106143460.1">
    <property type="nucleotide sequence ID" value="NZ_PVYX01000001.1"/>
</dbReference>
<name>A0A2T0MFY5_9FLAO</name>
<dbReference type="CDD" id="cd01392">
    <property type="entry name" value="HTH_LacI"/>
    <property type="match status" value="1"/>
</dbReference>
<feature type="domain" description="HTH lacI-type" evidence="4">
    <location>
        <begin position="4"/>
        <end position="56"/>
    </location>
</feature>
<keyword evidence="3" id="KW-0804">Transcription</keyword>
<dbReference type="Gene3D" id="3.40.50.2300">
    <property type="match status" value="2"/>
</dbReference>
<dbReference type="PANTHER" id="PTHR30146:SF154">
    <property type="entry name" value="TRANSCRIPTION REGULATOR, MEMBER OF GALR FAMILY"/>
    <property type="match status" value="1"/>
</dbReference>
<dbReference type="Pfam" id="PF00356">
    <property type="entry name" value="LacI"/>
    <property type="match status" value="1"/>
</dbReference>
<dbReference type="EMBL" id="PVYX01000001">
    <property type="protein sequence ID" value="PRX56490.1"/>
    <property type="molecule type" value="Genomic_DNA"/>
</dbReference>
<sequence length="335" mass="37041">MGGIKEIAKMTGVSLATVSRVFNNSALVSPKTREKVLKAAKDIDYRPNVMAAALRSGKSKIIGVIVPEVNNSFFSDIINGIEGVVSDSGFNIIISQTHEKQERENAALNSLLELNVDGILMSISKETKDYTQIQKIIDSKTPIVFFDRRPTLDAINAVLLNNYLGAYIATEHLIDMDCENILHIAGNPDVSIFEERKKGFVAAAQKHRVQYLVNHLPNIKSNPEEDLNSLKDILKKHPNIDGIFAYGDEMAIHLLNLLNTLKIEVPKQVKLIGFGNANFSALTQPSLSSIDQESSLMGELSANLLLQNLKRKTKPTAKVLSPKLIRRESTKNLDQ</sequence>
<evidence type="ECO:0000256" key="2">
    <source>
        <dbReference type="ARBA" id="ARBA00023125"/>
    </source>
</evidence>
<evidence type="ECO:0000256" key="1">
    <source>
        <dbReference type="ARBA" id="ARBA00023015"/>
    </source>
</evidence>
<gene>
    <name evidence="5" type="ORF">CLV81_0487</name>
</gene>
<dbReference type="SUPFAM" id="SSF47413">
    <property type="entry name" value="lambda repressor-like DNA-binding domains"/>
    <property type="match status" value="1"/>
</dbReference>
<keyword evidence="6" id="KW-1185">Reference proteome</keyword>
<dbReference type="GO" id="GO:0000976">
    <property type="term" value="F:transcription cis-regulatory region binding"/>
    <property type="evidence" value="ECO:0007669"/>
    <property type="project" value="TreeGrafter"/>
</dbReference>
<comment type="caution">
    <text evidence="5">The sequence shown here is derived from an EMBL/GenBank/DDBJ whole genome shotgun (WGS) entry which is preliminary data.</text>
</comment>
<keyword evidence="1" id="KW-0805">Transcription regulation</keyword>
<reference evidence="5 6" key="1">
    <citation type="submission" date="2018-03" db="EMBL/GenBank/DDBJ databases">
        <title>Genomic Encyclopedia of Archaeal and Bacterial Type Strains, Phase II (KMG-II): from individual species to whole genera.</title>
        <authorList>
            <person name="Goeker M."/>
        </authorList>
    </citation>
    <scope>NUCLEOTIDE SEQUENCE [LARGE SCALE GENOMIC DNA]</scope>
    <source>
        <strain evidence="5 6">DSM 25027</strain>
    </source>
</reference>
<dbReference type="SUPFAM" id="SSF53822">
    <property type="entry name" value="Periplasmic binding protein-like I"/>
    <property type="match status" value="1"/>
</dbReference>
<evidence type="ECO:0000256" key="3">
    <source>
        <dbReference type="ARBA" id="ARBA00023163"/>
    </source>
</evidence>
<dbReference type="InterPro" id="IPR028082">
    <property type="entry name" value="Peripla_BP_I"/>
</dbReference>
<dbReference type="CDD" id="cd06267">
    <property type="entry name" value="PBP1_LacI_sugar_binding-like"/>
    <property type="match status" value="1"/>
</dbReference>
<dbReference type="GO" id="GO:0003700">
    <property type="term" value="F:DNA-binding transcription factor activity"/>
    <property type="evidence" value="ECO:0007669"/>
    <property type="project" value="TreeGrafter"/>
</dbReference>
<dbReference type="Pfam" id="PF13377">
    <property type="entry name" value="Peripla_BP_3"/>
    <property type="match status" value="1"/>
</dbReference>
<evidence type="ECO:0000313" key="6">
    <source>
        <dbReference type="Proteomes" id="UP000237640"/>
    </source>
</evidence>
<dbReference type="PANTHER" id="PTHR30146">
    <property type="entry name" value="LACI-RELATED TRANSCRIPTIONAL REPRESSOR"/>
    <property type="match status" value="1"/>
</dbReference>
<dbReference type="Proteomes" id="UP000237640">
    <property type="component" value="Unassembled WGS sequence"/>
</dbReference>
<accession>A0A2T0MFY5</accession>
<dbReference type="InterPro" id="IPR046335">
    <property type="entry name" value="LacI/GalR-like_sensor"/>
</dbReference>
<dbReference type="SMART" id="SM00354">
    <property type="entry name" value="HTH_LACI"/>
    <property type="match status" value="1"/>
</dbReference>
<dbReference type="PROSITE" id="PS50932">
    <property type="entry name" value="HTH_LACI_2"/>
    <property type="match status" value="1"/>
</dbReference>
<evidence type="ECO:0000313" key="5">
    <source>
        <dbReference type="EMBL" id="PRX56490.1"/>
    </source>
</evidence>
<dbReference type="AlphaFoldDB" id="A0A2T0MFY5"/>
<organism evidence="5 6">
    <name type="scientific">Flagellimonas meridianipacifica</name>
    <dbReference type="NCBI Taxonomy" id="1080225"/>
    <lineage>
        <taxon>Bacteria</taxon>
        <taxon>Pseudomonadati</taxon>
        <taxon>Bacteroidota</taxon>
        <taxon>Flavobacteriia</taxon>
        <taxon>Flavobacteriales</taxon>
        <taxon>Flavobacteriaceae</taxon>
        <taxon>Flagellimonas</taxon>
    </lineage>
</organism>
<dbReference type="InterPro" id="IPR000843">
    <property type="entry name" value="HTH_LacI"/>
</dbReference>
<dbReference type="Gene3D" id="1.10.260.40">
    <property type="entry name" value="lambda repressor-like DNA-binding domains"/>
    <property type="match status" value="1"/>
</dbReference>
<dbReference type="InterPro" id="IPR010982">
    <property type="entry name" value="Lambda_DNA-bd_dom_sf"/>
</dbReference>
<dbReference type="OrthoDB" id="9768806at2"/>
<evidence type="ECO:0000259" key="4">
    <source>
        <dbReference type="PROSITE" id="PS50932"/>
    </source>
</evidence>
<keyword evidence="2" id="KW-0238">DNA-binding</keyword>
<proteinExistence type="predicted"/>